<evidence type="ECO:0000313" key="7">
    <source>
        <dbReference type="Proteomes" id="UP000183120"/>
    </source>
</evidence>
<dbReference type="SUPFAM" id="SSF51735">
    <property type="entry name" value="NAD(P)-binding Rossmann-fold domains"/>
    <property type="match status" value="1"/>
</dbReference>
<dbReference type="InterPro" id="IPR006114">
    <property type="entry name" value="6PGDH_C"/>
</dbReference>
<dbReference type="InterPro" id="IPR006115">
    <property type="entry name" value="6PGDH_NADP-bd"/>
</dbReference>
<evidence type="ECO:0000256" key="4">
    <source>
        <dbReference type="SAM" id="Coils"/>
    </source>
</evidence>
<dbReference type="InterPro" id="IPR036291">
    <property type="entry name" value="NAD(P)-bd_dom_sf"/>
</dbReference>
<dbReference type="GO" id="GO:0006098">
    <property type="term" value="P:pentose-phosphate shunt"/>
    <property type="evidence" value="ECO:0007669"/>
    <property type="project" value="InterPro"/>
</dbReference>
<dbReference type="Proteomes" id="UP000183120">
    <property type="component" value="Unassembled WGS sequence"/>
</dbReference>
<keyword evidence="2" id="KW-0560">Oxidoreductase</keyword>
<dbReference type="GO" id="GO:0004616">
    <property type="term" value="F:phosphogluconate dehydrogenase (decarboxylating) activity"/>
    <property type="evidence" value="ECO:0007669"/>
    <property type="project" value="InterPro"/>
</dbReference>
<dbReference type="NCBIfam" id="TIGR00872">
    <property type="entry name" value="gnd_rel"/>
    <property type="match status" value="1"/>
</dbReference>
<proteinExistence type="inferred from homology"/>
<keyword evidence="4" id="KW-0175">Coiled coil</keyword>
<reference evidence="6 7" key="1">
    <citation type="journal article" date="2016" name="Environ. Microbiol.">
        <title>Genomic resolution of a cold subsurface aquifer community provides metabolic insights for novel microbes adapted to high CO concentrations.</title>
        <authorList>
            <person name="Probst A.J."/>
            <person name="Castelle C.J."/>
            <person name="Singh A."/>
            <person name="Brown C.T."/>
            <person name="Anantharaman K."/>
            <person name="Sharon I."/>
            <person name="Hug L.A."/>
            <person name="Burstein D."/>
            <person name="Emerson J.B."/>
            <person name="Thomas B.C."/>
            <person name="Banfield J.F."/>
        </authorList>
    </citation>
    <scope>NUCLEOTIDE SEQUENCE [LARGE SCALE GENOMIC DNA]</scope>
    <source>
        <strain evidence="6">CG1_02_37_22</strain>
    </source>
</reference>
<dbReference type="InterPro" id="IPR004849">
    <property type="entry name" value="6DGDH_YqeC"/>
</dbReference>
<dbReference type="InterPro" id="IPR006183">
    <property type="entry name" value="Pgluconate_DH"/>
</dbReference>
<evidence type="ECO:0000256" key="1">
    <source>
        <dbReference type="ARBA" id="ARBA00008419"/>
    </source>
</evidence>
<gene>
    <name evidence="6" type="ORF">AUJ73_03120</name>
</gene>
<sequence length="338" mass="37497">MKIGFVGLGKMGKAIVLHLLEEGLDVVVYNRTQQKVQDLQKEYEKTRIKNSEARIMGKRKNISLDSKFMIHDSASTLESSKSISDFLHKIKSPRIIWLMVLHGRPVDEMISKLLESGLKKGDILIDGGNSYYLDTKRRFKALQKSGIHYLDAGTSGGLEGARNGACLMIGGEKKIFDKLTSVFRIMSGKSGTYSYFGESGAGHFVKMVHNGVEYGMLQAIGEGFELLAKGPYNLNLHEVAKNWTKGSVVRGWLMDLLLRALEKDSKLLKIEGVIGGGETGEWTLKEAKKFKVSMPVLSMSTQARKNSLAKPNFSGKVIAALRNEFGGHEITKTDNREH</sequence>
<dbReference type="STRING" id="1805209.AUJ73_03120"/>
<comment type="caution">
    <text evidence="6">The sequence shown here is derived from an EMBL/GenBank/DDBJ whole genome shotgun (WGS) entry which is preliminary data.</text>
</comment>
<dbReference type="GO" id="GO:0050661">
    <property type="term" value="F:NADP binding"/>
    <property type="evidence" value="ECO:0007669"/>
    <property type="project" value="InterPro"/>
</dbReference>
<dbReference type="SUPFAM" id="SSF48179">
    <property type="entry name" value="6-phosphogluconate dehydrogenase C-terminal domain-like"/>
    <property type="match status" value="1"/>
</dbReference>
<dbReference type="EMBL" id="MNUY01000048">
    <property type="protein sequence ID" value="OIO13854.1"/>
    <property type="molecule type" value="Genomic_DNA"/>
</dbReference>
<dbReference type="AlphaFoldDB" id="A0A1J4TTR4"/>
<dbReference type="InterPro" id="IPR013328">
    <property type="entry name" value="6PGD_dom2"/>
</dbReference>
<keyword evidence="3" id="KW-0311">Gluconate utilization</keyword>
<protein>
    <submittedName>
        <fullName evidence="6">6-phosphogluconate dehydrogenase (Decarboxylating)</fullName>
    </submittedName>
</protein>
<feature type="domain" description="6-phosphogluconate dehydrogenase C-terminal" evidence="5">
    <location>
        <begin position="202"/>
        <end position="335"/>
    </location>
</feature>
<dbReference type="InterPro" id="IPR008927">
    <property type="entry name" value="6-PGluconate_DH-like_C_sf"/>
</dbReference>
<dbReference type="Pfam" id="PF00393">
    <property type="entry name" value="6PGD"/>
    <property type="match status" value="1"/>
</dbReference>
<evidence type="ECO:0000313" key="6">
    <source>
        <dbReference type="EMBL" id="OIO13854.1"/>
    </source>
</evidence>
<name>A0A1J4TTR4_9BACT</name>
<evidence type="ECO:0000256" key="3">
    <source>
        <dbReference type="ARBA" id="ARBA00023064"/>
    </source>
</evidence>
<dbReference type="GO" id="GO:0019521">
    <property type="term" value="P:D-gluconate metabolic process"/>
    <property type="evidence" value="ECO:0007669"/>
    <property type="project" value="UniProtKB-KW"/>
</dbReference>
<dbReference type="NCBIfam" id="NF007161">
    <property type="entry name" value="PRK09599.1"/>
    <property type="match status" value="1"/>
</dbReference>
<feature type="coiled-coil region" evidence="4">
    <location>
        <begin position="29"/>
        <end position="56"/>
    </location>
</feature>
<accession>A0A1J4TTR4</accession>
<dbReference type="SMART" id="SM01350">
    <property type="entry name" value="6PGD"/>
    <property type="match status" value="1"/>
</dbReference>
<organism evidence="6 7">
    <name type="scientific">Candidatus Gottesmanbacteria bacterium CG1_02_37_22</name>
    <dbReference type="NCBI Taxonomy" id="1805209"/>
    <lineage>
        <taxon>Bacteria</taxon>
        <taxon>Candidatus Gottesmaniibacteriota</taxon>
    </lineage>
</organism>
<dbReference type="Pfam" id="PF03446">
    <property type="entry name" value="NAD_binding_2"/>
    <property type="match status" value="1"/>
</dbReference>
<comment type="similarity">
    <text evidence="1">Belongs to the 6-phosphogluconate dehydrogenase family.</text>
</comment>
<dbReference type="PANTHER" id="PTHR11811">
    <property type="entry name" value="6-PHOSPHOGLUCONATE DEHYDROGENASE"/>
    <property type="match status" value="1"/>
</dbReference>
<evidence type="ECO:0000259" key="5">
    <source>
        <dbReference type="SMART" id="SM01350"/>
    </source>
</evidence>
<dbReference type="Gene3D" id="1.10.1040.10">
    <property type="entry name" value="N-(1-d-carboxylethyl)-l-norvaline Dehydrogenase, domain 2"/>
    <property type="match status" value="1"/>
</dbReference>
<dbReference type="Gene3D" id="3.40.50.720">
    <property type="entry name" value="NAD(P)-binding Rossmann-like Domain"/>
    <property type="match status" value="1"/>
</dbReference>
<evidence type="ECO:0000256" key="2">
    <source>
        <dbReference type="ARBA" id="ARBA00023002"/>
    </source>
</evidence>